<feature type="domain" description="Dynein heavy chain C-terminal" evidence="1">
    <location>
        <begin position="2"/>
        <end position="228"/>
    </location>
</feature>
<proteinExistence type="predicted"/>
<evidence type="ECO:0000313" key="3">
    <source>
        <dbReference type="Proteomes" id="UP000760860"/>
    </source>
</evidence>
<dbReference type="InterPro" id="IPR026983">
    <property type="entry name" value="DHC"/>
</dbReference>
<sequence>MFRELELGAKFLSDVVGLLRTVQQVCAYKAKPSNETREAMRTLYREQVPEQWAQLYRVSNELSLSEWLTDFSRRVHQLNALSQVDPTEILQQPGGIWLGGFFSPEAFVTAARQSAAADLECSLDELHLLADVADTSTSSPGGFTARGLLLEGATWNFTGFAPSNEIRNSLSALHLRWAPRSEESDNLRLLPVYSNSKRETLFFSVAVSVEDAAFPKTQWVQRSVALVLWELQA</sequence>
<dbReference type="AlphaFoldDB" id="A0A8T1IPK9"/>
<protein>
    <recommendedName>
        <fullName evidence="1">Dynein heavy chain C-terminal domain-containing protein</fullName>
    </recommendedName>
</protein>
<name>A0A8T1IPK9_9STRA</name>
<evidence type="ECO:0000313" key="2">
    <source>
        <dbReference type="EMBL" id="KAG3227014.1"/>
    </source>
</evidence>
<dbReference type="GO" id="GO:0045505">
    <property type="term" value="F:dynein intermediate chain binding"/>
    <property type="evidence" value="ECO:0007669"/>
    <property type="project" value="InterPro"/>
</dbReference>
<dbReference type="Gene3D" id="3.10.490.20">
    <property type="match status" value="1"/>
</dbReference>
<dbReference type="GO" id="GO:0007018">
    <property type="term" value="P:microtubule-based movement"/>
    <property type="evidence" value="ECO:0007669"/>
    <property type="project" value="InterPro"/>
</dbReference>
<dbReference type="FunFam" id="3.10.490.20:FF:000004">
    <property type="entry name" value="Cytoplasmic dynein heavy chain 2"/>
    <property type="match status" value="1"/>
</dbReference>
<dbReference type="PANTHER" id="PTHR45703:SF36">
    <property type="entry name" value="DYNEIN HEAVY CHAIN, CYTOPLASMIC"/>
    <property type="match status" value="1"/>
</dbReference>
<dbReference type="VEuPathDB" id="FungiDB:PC110_g863"/>
<dbReference type="PANTHER" id="PTHR45703">
    <property type="entry name" value="DYNEIN HEAVY CHAIN"/>
    <property type="match status" value="1"/>
</dbReference>
<dbReference type="Proteomes" id="UP000760860">
    <property type="component" value="Unassembled WGS sequence"/>
</dbReference>
<reference evidence="2" key="1">
    <citation type="submission" date="2018-05" db="EMBL/GenBank/DDBJ databases">
        <title>Effector identification in a new, highly contiguous assembly of the strawberry crown rot pathogen Phytophthora cactorum.</title>
        <authorList>
            <person name="Armitage A.D."/>
            <person name="Nellist C.F."/>
            <person name="Bates H."/>
            <person name="Vickerstaff R.J."/>
            <person name="Harrison R.J."/>
        </authorList>
    </citation>
    <scope>NUCLEOTIDE SEQUENCE</scope>
    <source>
        <strain evidence="2">P421</strain>
    </source>
</reference>
<dbReference type="GO" id="GO:0051959">
    <property type="term" value="F:dynein light intermediate chain binding"/>
    <property type="evidence" value="ECO:0007669"/>
    <property type="project" value="InterPro"/>
</dbReference>
<dbReference type="EMBL" id="RCMV01000044">
    <property type="protein sequence ID" value="KAG3227014.1"/>
    <property type="molecule type" value="Genomic_DNA"/>
</dbReference>
<gene>
    <name evidence="2" type="ORF">PC129_g2448</name>
</gene>
<dbReference type="Pfam" id="PF18199">
    <property type="entry name" value="Dynein_C"/>
    <property type="match status" value="1"/>
</dbReference>
<organism evidence="2 3">
    <name type="scientific">Phytophthora cactorum</name>
    <dbReference type="NCBI Taxonomy" id="29920"/>
    <lineage>
        <taxon>Eukaryota</taxon>
        <taxon>Sar</taxon>
        <taxon>Stramenopiles</taxon>
        <taxon>Oomycota</taxon>
        <taxon>Peronosporomycetes</taxon>
        <taxon>Peronosporales</taxon>
        <taxon>Peronosporaceae</taxon>
        <taxon>Phytophthora</taxon>
    </lineage>
</organism>
<accession>A0A8T1IPK9</accession>
<evidence type="ECO:0000259" key="1">
    <source>
        <dbReference type="Pfam" id="PF18199"/>
    </source>
</evidence>
<comment type="caution">
    <text evidence="2">The sequence shown here is derived from an EMBL/GenBank/DDBJ whole genome shotgun (WGS) entry which is preliminary data.</text>
</comment>
<dbReference type="Gene3D" id="1.20.1270.280">
    <property type="match status" value="1"/>
</dbReference>
<dbReference type="InterPro" id="IPR041228">
    <property type="entry name" value="Dynein_C"/>
</dbReference>
<dbReference type="InterPro" id="IPR043160">
    <property type="entry name" value="Dynein_C_barrel"/>
</dbReference>
<dbReference type="GO" id="GO:0030286">
    <property type="term" value="C:dynein complex"/>
    <property type="evidence" value="ECO:0007669"/>
    <property type="project" value="InterPro"/>
</dbReference>